<dbReference type="InterPro" id="IPR004097">
    <property type="entry name" value="DHHA2"/>
</dbReference>
<feature type="domain" description="CBS" evidence="9">
    <location>
        <begin position="256"/>
        <end position="314"/>
    </location>
</feature>
<keyword evidence="11" id="KW-1185">Reference proteome</keyword>
<evidence type="ECO:0000256" key="5">
    <source>
        <dbReference type="ARBA" id="ARBA00023211"/>
    </source>
</evidence>
<dbReference type="NCBIfam" id="NF011443">
    <property type="entry name" value="PRK14869.1-5"/>
    <property type="match status" value="1"/>
</dbReference>
<dbReference type="NCBIfam" id="NF011442">
    <property type="entry name" value="PRK14869.1-4"/>
    <property type="match status" value="1"/>
</dbReference>
<evidence type="ECO:0000259" key="9">
    <source>
        <dbReference type="PROSITE" id="PS51371"/>
    </source>
</evidence>
<dbReference type="GO" id="GO:0046872">
    <property type="term" value="F:metal ion binding"/>
    <property type="evidence" value="ECO:0007669"/>
    <property type="project" value="UniProtKB-KW"/>
</dbReference>
<dbReference type="InterPro" id="IPR010766">
    <property type="entry name" value="DRTGG"/>
</dbReference>
<evidence type="ECO:0000256" key="6">
    <source>
        <dbReference type="ARBA" id="ARBA00032535"/>
    </source>
</evidence>
<sequence>METQSKDKVYVIGHKNPDTDSICSSICYAYLKRQITGDDYVPMRAGEINAETKYVLNAFSAAVPEYMENVSTQVKDVEYRHIDGVDGEISIKNAWEILSESGATTLPSVNENGNLVGLITVRDIAMTYMEVYDNRVIASAHTPYKNIINTLSADLIVGDEKDYVHTGKVLISAANPDMMENYIEQGDIVILGNRYESQLCAIEMDAQCIIICDGAVVSKTITKLAEDHNCSIIRTPYDTYTAARLINQSIPIRYFMKKDNLITFSTEDYIRDIRTVMAGKRHQYYPVLNEYGKYVGLISQRNYLNANPKKVILVDHNEHAQAVDGIEEVQLLEIIDHHRLGGLQTMNPVYFRNQPLGCTATIIYQMFEENHVEIPKQIAGLLCSAIISDTLMFRSPTCTQMDEHTCRKLAKIANIDIEAYAIAMFNAGSKLMNETDEEIFYQDYKVFSSENLKFGIGQITAFNSTMLDAVKPRILKYMESIYNQSEADMLFFMLTNIFKESTELLYYGKNSEELLEKAFKLDEVSGGSINLPGVVSRKKQILPMIVSASNNM</sequence>
<feature type="domain" description="CBS" evidence="9">
    <location>
        <begin position="78"/>
        <end position="136"/>
    </location>
</feature>
<dbReference type="SUPFAM" id="SSF75138">
    <property type="entry name" value="HprK N-terminal domain-like"/>
    <property type="match status" value="1"/>
</dbReference>
<dbReference type="GO" id="GO:0005737">
    <property type="term" value="C:cytoplasm"/>
    <property type="evidence" value="ECO:0007669"/>
    <property type="project" value="InterPro"/>
</dbReference>
<dbReference type="Pfam" id="PF07085">
    <property type="entry name" value="DRTGG"/>
    <property type="match status" value="1"/>
</dbReference>
<dbReference type="AlphaFoldDB" id="A0A7G9FQL6"/>
<comment type="catalytic activity">
    <reaction evidence="7">
        <text>diphosphate + H2O = 2 phosphate + H(+)</text>
        <dbReference type="Rhea" id="RHEA:24576"/>
        <dbReference type="ChEBI" id="CHEBI:15377"/>
        <dbReference type="ChEBI" id="CHEBI:15378"/>
        <dbReference type="ChEBI" id="CHEBI:33019"/>
        <dbReference type="ChEBI" id="CHEBI:43474"/>
        <dbReference type="EC" id="3.6.1.1"/>
    </reaction>
</comment>
<evidence type="ECO:0000256" key="8">
    <source>
        <dbReference type="PROSITE-ProRule" id="PRU00703"/>
    </source>
</evidence>
<keyword evidence="3" id="KW-0479">Metal-binding</keyword>
<reference evidence="10 11" key="1">
    <citation type="submission" date="2020-08" db="EMBL/GenBank/DDBJ databases">
        <authorList>
            <person name="Liu C."/>
            <person name="Sun Q."/>
        </authorList>
    </citation>
    <scope>NUCLEOTIDE SEQUENCE [LARGE SCALE GENOMIC DNA]</scope>
    <source>
        <strain evidence="10 11">NSJ-4</strain>
    </source>
</reference>
<evidence type="ECO:0000256" key="7">
    <source>
        <dbReference type="ARBA" id="ARBA00047820"/>
    </source>
</evidence>
<dbReference type="PANTHER" id="PTHR12112:SF22">
    <property type="entry name" value="MANGANESE-DEPENDENT INORGANIC PYROPHOSPHATASE-RELATED"/>
    <property type="match status" value="1"/>
</dbReference>
<evidence type="ECO:0000256" key="4">
    <source>
        <dbReference type="ARBA" id="ARBA00022801"/>
    </source>
</evidence>
<name>A0A7G9FQL6_9FIRM</name>
<evidence type="ECO:0000313" key="10">
    <source>
        <dbReference type="EMBL" id="QNM00848.1"/>
    </source>
</evidence>
<dbReference type="InterPro" id="IPR028979">
    <property type="entry name" value="Ser_kin/Pase_Hpr-like_N_sf"/>
</dbReference>
<dbReference type="InterPro" id="IPR046342">
    <property type="entry name" value="CBS_dom_sf"/>
</dbReference>
<dbReference type="Gene3D" id="3.10.580.10">
    <property type="entry name" value="CBS-domain"/>
    <property type="match status" value="1"/>
</dbReference>
<dbReference type="InterPro" id="IPR000644">
    <property type="entry name" value="CBS_dom"/>
</dbReference>
<dbReference type="Pfam" id="PF01368">
    <property type="entry name" value="DHH"/>
    <property type="match status" value="1"/>
</dbReference>
<dbReference type="SUPFAM" id="SSF54631">
    <property type="entry name" value="CBS-domain pair"/>
    <property type="match status" value="1"/>
</dbReference>
<keyword evidence="5" id="KW-0464">Manganese</keyword>
<dbReference type="InterPro" id="IPR038763">
    <property type="entry name" value="DHH_sf"/>
</dbReference>
<organism evidence="10 11">
    <name type="scientific">Wujia chipingensis</name>
    <dbReference type="NCBI Taxonomy" id="2763670"/>
    <lineage>
        <taxon>Bacteria</taxon>
        <taxon>Bacillati</taxon>
        <taxon>Bacillota</taxon>
        <taxon>Clostridia</taxon>
        <taxon>Lachnospirales</taxon>
        <taxon>Lachnospiraceae</taxon>
        <taxon>Wujia</taxon>
    </lineage>
</organism>
<dbReference type="Gene3D" id="3.10.310.20">
    <property type="entry name" value="DHHA2 domain"/>
    <property type="match status" value="1"/>
</dbReference>
<dbReference type="PANTHER" id="PTHR12112">
    <property type="entry name" value="BNIP - RELATED"/>
    <property type="match status" value="1"/>
</dbReference>
<proteinExistence type="predicted"/>
<evidence type="ECO:0000256" key="2">
    <source>
        <dbReference type="ARBA" id="ARBA00012146"/>
    </source>
</evidence>
<evidence type="ECO:0000256" key="1">
    <source>
        <dbReference type="ARBA" id="ARBA00001936"/>
    </source>
</evidence>
<gene>
    <name evidence="10" type="ORF">H9Q76_06125</name>
</gene>
<dbReference type="SMART" id="SM01131">
    <property type="entry name" value="DHHA2"/>
    <property type="match status" value="1"/>
</dbReference>
<dbReference type="Gene3D" id="3.40.1390.20">
    <property type="entry name" value="HprK N-terminal domain-like"/>
    <property type="match status" value="1"/>
</dbReference>
<dbReference type="RefSeq" id="WP_021985629.1">
    <property type="nucleotide sequence ID" value="NZ_CP060632.1"/>
</dbReference>
<dbReference type="InterPro" id="IPR038222">
    <property type="entry name" value="DHHA2_dom_sf"/>
</dbReference>
<dbReference type="EC" id="3.6.1.1" evidence="2"/>
<evidence type="ECO:0000256" key="3">
    <source>
        <dbReference type="ARBA" id="ARBA00022723"/>
    </source>
</evidence>
<dbReference type="InterPro" id="IPR001667">
    <property type="entry name" value="DDH_dom"/>
</dbReference>
<dbReference type="Proteomes" id="UP000515819">
    <property type="component" value="Chromosome"/>
</dbReference>
<dbReference type="FunFam" id="3.90.1640.10:FF:000001">
    <property type="entry name" value="Probable manganese-dependent inorganic pyrophosphatase"/>
    <property type="match status" value="1"/>
</dbReference>
<dbReference type="EMBL" id="CP060632">
    <property type="protein sequence ID" value="QNM00848.1"/>
    <property type="molecule type" value="Genomic_DNA"/>
</dbReference>
<dbReference type="PROSITE" id="PS51371">
    <property type="entry name" value="CBS"/>
    <property type="match status" value="2"/>
</dbReference>
<dbReference type="Pfam" id="PF00571">
    <property type="entry name" value="CBS"/>
    <property type="match status" value="2"/>
</dbReference>
<accession>A0A7G9FQL6</accession>
<keyword evidence="4 10" id="KW-0378">Hydrolase</keyword>
<dbReference type="Pfam" id="PF02833">
    <property type="entry name" value="DHHA2"/>
    <property type="match status" value="1"/>
</dbReference>
<dbReference type="KEGG" id="wcp:H9Q76_06125"/>
<keyword evidence="8" id="KW-0129">CBS domain</keyword>
<comment type="cofactor">
    <cofactor evidence="1">
        <name>Mn(2+)</name>
        <dbReference type="ChEBI" id="CHEBI:29035"/>
    </cofactor>
</comment>
<dbReference type="SUPFAM" id="SSF64182">
    <property type="entry name" value="DHH phosphoesterases"/>
    <property type="match status" value="1"/>
</dbReference>
<protein>
    <recommendedName>
        <fullName evidence="2">inorganic diphosphatase</fullName>
        <ecNumber evidence="2">3.6.1.1</ecNumber>
    </recommendedName>
    <alternativeName>
        <fullName evidence="6">Pyrophosphate phospho-hydrolase</fullName>
    </alternativeName>
</protein>
<dbReference type="GO" id="GO:0004427">
    <property type="term" value="F:inorganic diphosphate phosphatase activity"/>
    <property type="evidence" value="ECO:0007669"/>
    <property type="project" value="UniProtKB-EC"/>
</dbReference>
<evidence type="ECO:0000313" key="11">
    <source>
        <dbReference type="Proteomes" id="UP000515819"/>
    </source>
</evidence>